<comment type="caution">
    <text evidence="2">The sequence shown here is derived from an EMBL/GenBank/DDBJ whole genome shotgun (WGS) entry which is preliminary data.</text>
</comment>
<dbReference type="PANTHER" id="PTHR43546:SF3">
    <property type="entry name" value="UPF0173 METAL-DEPENDENT HYDROLASE MJ1163"/>
    <property type="match status" value="1"/>
</dbReference>
<evidence type="ECO:0000313" key="2">
    <source>
        <dbReference type="EMBL" id="KPL73692.1"/>
    </source>
</evidence>
<dbReference type="EMBL" id="LGCK01000005">
    <property type="protein sequence ID" value="KPL73692.1"/>
    <property type="molecule type" value="Genomic_DNA"/>
</dbReference>
<feature type="domain" description="Metallo-beta-lactamase" evidence="1">
    <location>
        <begin position="24"/>
        <end position="218"/>
    </location>
</feature>
<accession>A0A0P6XFU0</accession>
<sequence length="261" mass="29090">MISLAEHINMTKLKKGQLALYWLGQAGFVLKSPGGTVIFIDAYLSHSVERKFGPQWKRIMPPPMEAGEVDCDWFVSTHEHDDHLDVDSIPEISRNSRVHFAGPRECTTFYRTAGIAGDRCLELTEGQQIRMGDFTCSVVFADHGDQAPDAVGLVFELDGLHIYHTGDTALRPDKMKSVIAMQPQVILPCINGAFGNLDSESAAELVKLTGSKLVIPTHFWTFVEHLGNPWEFQKKCQTIAPESNIRWMTQGEGIMLSANDF</sequence>
<gene>
    <name evidence="2" type="ORF">ADM99_02375</name>
</gene>
<evidence type="ECO:0000259" key="1">
    <source>
        <dbReference type="SMART" id="SM00849"/>
    </source>
</evidence>
<evidence type="ECO:0000313" key="3">
    <source>
        <dbReference type="Proteomes" id="UP000050430"/>
    </source>
</evidence>
<protein>
    <recommendedName>
        <fullName evidence="1">Metallo-beta-lactamase domain-containing protein</fullName>
    </recommendedName>
</protein>
<proteinExistence type="predicted"/>
<dbReference type="InterPro" id="IPR050114">
    <property type="entry name" value="UPF0173_UPF0282_UlaG_hydrolase"/>
</dbReference>
<dbReference type="SMART" id="SM00849">
    <property type="entry name" value="Lactamase_B"/>
    <property type="match status" value="1"/>
</dbReference>
<dbReference type="InterPro" id="IPR001279">
    <property type="entry name" value="Metallo-B-lactamas"/>
</dbReference>
<dbReference type="Pfam" id="PF13483">
    <property type="entry name" value="Lactamase_B_3"/>
    <property type="match status" value="1"/>
</dbReference>
<dbReference type="InterPro" id="IPR036866">
    <property type="entry name" value="RibonucZ/Hydroxyglut_hydro"/>
</dbReference>
<keyword evidence="3" id="KW-1185">Reference proteome</keyword>
<reference evidence="2 3" key="1">
    <citation type="submission" date="2015-07" db="EMBL/GenBank/DDBJ databases">
        <title>Genome sequence of Leptolinea tardivitalis DSM 16556.</title>
        <authorList>
            <person name="Hemp J."/>
            <person name="Ward L.M."/>
            <person name="Pace L.A."/>
            <person name="Fischer W.W."/>
        </authorList>
    </citation>
    <scope>NUCLEOTIDE SEQUENCE [LARGE SCALE GENOMIC DNA]</scope>
    <source>
        <strain evidence="2 3">YMTK-2</strain>
    </source>
</reference>
<dbReference type="PANTHER" id="PTHR43546">
    <property type="entry name" value="UPF0173 METAL-DEPENDENT HYDROLASE MJ1163-RELATED"/>
    <property type="match status" value="1"/>
</dbReference>
<name>A0A0P6XFU0_9CHLR</name>
<dbReference type="Proteomes" id="UP000050430">
    <property type="component" value="Unassembled WGS sequence"/>
</dbReference>
<dbReference type="AlphaFoldDB" id="A0A0P6XFU0"/>
<dbReference type="PATRIC" id="fig|229920.5.peg.814"/>
<dbReference type="Gene3D" id="3.60.15.10">
    <property type="entry name" value="Ribonuclease Z/Hydroxyacylglutathione hydrolase-like"/>
    <property type="match status" value="1"/>
</dbReference>
<dbReference type="STRING" id="229920.ADM99_02375"/>
<dbReference type="SUPFAM" id="SSF56281">
    <property type="entry name" value="Metallo-hydrolase/oxidoreductase"/>
    <property type="match status" value="1"/>
</dbReference>
<organism evidence="2 3">
    <name type="scientific">Leptolinea tardivitalis</name>
    <dbReference type="NCBI Taxonomy" id="229920"/>
    <lineage>
        <taxon>Bacteria</taxon>
        <taxon>Bacillati</taxon>
        <taxon>Chloroflexota</taxon>
        <taxon>Anaerolineae</taxon>
        <taxon>Anaerolineales</taxon>
        <taxon>Anaerolineaceae</taxon>
        <taxon>Leptolinea</taxon>
    </lineage>
</organism>